<evidence type="ECO:0000256" key="1">
    <source>
        <dbReference type="ARBA" id="ARBA00004651"/>
    </source>
</evidence>
<name>A0A0S3QRV9_THET7</name>
<evidence type="ECO:0000256" key="5">
    <source>
        <dbReference type="ARBA" id="ARBA00023136"/>
    </source>
</evidence>
<dbReference type="GO" id="GO:0005886">
    <property type="term" value="C:plasma membrane"/>
    <property type="evidence" value="ECO:0007669"/>
    <property type="project" value="UniProtKB-SubCell"/>
</dbReference>
<feature type="transmembrane region" description="Helical" evidence="6">
    <location>
        <begin position="203"/>
        <end position="221"/>
    </location>
</feature>
<feature type="transmembrane region" description="Helical" evidence="6">
    <location>
        <begin position="135"/>
        <end position="151"/>
    </location>
</feature>
<comment type="subcellular location">
    <subcellularLocation>
        <location evidence="1">Cell membrane</location>
        <topology evidence="1">Multi-pass membrane protein</topology>
    </subcellularLocation>
</comment>
<gene>
    <name evidence="7" type="ORF">TST_0262</name>
</gene>
<evidence type="ECO:0000256" key="2">
    <source>
        <dbReference type="ARBA" id="ARBA00022475"/>
    </source>
</evidence>
<feature type="transmembrane region" description="Helical" evidence="6">
    <location>
        <begin position="172"/>
        <end position="191"/>
    </location>
</feature>
<evidence type="ECO:0000313" key="7">
    <source>
        <dbReference type="EMBL" id="BAT71071.1"/>
    </source>
</evidence>
<dbReference type="PANTHER" id="PTHR30250:SF11">
    <property type="entry name" value="O-ANTIGEN TRANSPORTER-RELATED"/>
    <property type="match status" value="1"/>
</dbReference>
<feature type="transmembrane region" description="Helical" evidence="6">
    <location>
        <begin position="364"/>
        <end position="389"/>
    </location>
</feature>
<dbReference type="PANTHER" id="PTHR30250">
    <property type="entry name" value="PST FAMILY PREDICTED COLANIC ACID TRANSPORTER"/>
    <property type="match status" value="1"/>
</dbReference>
<feature type="transmembrane region" description="Helical" evidence="6">
    <location>
        <begin position="103"/>
        <end position="123"/>
    </location>
</feature>
<dbReference type="InterPro" id="IPR050833">
    <property type="entry name" value="Poly_Biosynth_Transport"/>
</dbReference>
<dbReference type="CDD" id="cd13128">
    <property type="entry name" value="MATE_Wzx_like"/>
    <property type="match status" value="1"/>
</dbReference>
<feature type="transmembrane region" description="Helical" evidence="6">
    <location>
        <begin position="54"/>
        <end position="82"/>
    </location>
</feature>
<dbReference type="EMBL" id="AP013035">
    <property type="protein sequence ID" value="BAT71071.1"/>
    <property type="molecule type" value="Genomic_DNA"/>
</dbReference>
<feature type="transmembrane region" description="Helical" evidence="6">
    <location>
        <begin position="26"/>
        <end position="48"/>
    </location>
</feature>
<dbReference type="InterPro" id="IPR002528">
    <property type="entry name" value="MATE_fam"/>
</dbReference>
<evidence type="ECO:0000313" key="8">
    <source>
        <dbReference type="Proteomes" id="UP000063234"/>
    </source>
</evidence>
<keyword evidence="3 6" id="KW-0812">Transmembrane</keyword>
<keyword evidence="2" id="KW-1003">Cell membrane</keyword>
<dbReference type="KEGG" id="ttk:TST_0262"/>
<dbReference type="AlphaFoldDB" id="A0A0S3QRV9"/>
<feature type="transmembrane region" description="Helical" evidence="6">
    <location>
        <begin position="396"/>
        <end position="415"/>
    </location>
</feature>
<keyword evidence="8" id="KW-1185">Reference proteome</keyword>
<sequence>MLSKLKQKINSDADFAEIVKGSSTAFILRILGIAAGYIFTLIITRGYGAETMGIFSLSFTLLQISSVIGRLGMDTALLRFVAEYSSQSKWEIVKDTYKKAIKLVLPFSFIVAISVFFLSKHMATFVFKKPHLEPYFKIASIGIVPFVLLFIHTESLRGLKKIKEYMLLQQSGVFLTASTLLGIITSLLIIRNQKQLLSKHIPLSVYILSVFIVSTIAYFIWIRTLKLQVKITSFPNDSGQNNQRLSYSQLLNVSIPMLLSSSLALIMGWTDTIMLGILRTEREVGIYNVALRVSMLTSMNLMAINTIAAPKFAEFWGKGNIKGLAKVAQQSTKLIFWTSFPVLLIFLIFPKSILGIFGEEFRTGAIALMILTIGQFVNAASGSVGYILQMTGKQRLFQYIILFASIVNAYLNFILIPQIGIVGAAIASCIAVSIINIIPLFLIKYYYGFFTFPYIKTHLLTRKH</sequence>
<accession>A0A0S3QRV9</accession>
<dbReference type="GO" id="GO:0015297">
    <property type="term" value="F:antiporter activity"/>
    <property type="evidence" value="ECO:0007669"/>
    <property type="project" value="InterPro"/>
</dbReference>
<dbReference type="Proteomes" id="UP000063234">
    <property type="component" value="Chromosome"/>
</dbReference>
<keyword evidence="5 6" id="KW-0472">Membrane</keyword>
<organism evidence="7 8">
    <name type="scientific">Thermosulfidibacter takaii (strain DSM 17441 / JCM 13301 / NBRC 103674 / ABI70S6)</name>
    <dbReference type="NCBI Taxonomy" id="1298851"/>
    <lineage>
        <taxon>Bacteria</taxon>
        <taxon>Pseudomonadati</taxon>
        <taxon>Thermosulfidibacterota</taxon>
        <taxon>Thermosulfidibacteria</taxon>
        <taxon>Thermosulfidibacterales</taxon>
        <taxon>Thermosulfidibacteraceae</taxon>
    </lineage>
</organism>
<dbReference type="PATRIC" id="fig|1298851.3.peg.270"/>
<dbReference type="RefSeq" id="WP_068548938.1">
    <property type="nucleotide sequence ID" value="NZ_AP013035.1"/>
</dbReference>
<dbReference type="STRING" id="1298851.TST_0262"/>
<feature type="transmembrane region" description="Helical" evidence="6">
    <location>
        <begin position="334"/>
        <end position="358"/>
    </location>
</feature>
<reference evidence="8" key="1">
    <citation type="journal article" date="2018" name="Science">
        <title>A primordial and reversible TCA cycle in a facultatively chemolithoautotrophic thermophile.</title>
        <authorList>
            <person name="Nunoura T."/>
            <person name="Chikaraishi Y."/>
            <person name="Izaki R."/>
            <person name="Suwa T."/>
            <person name="Sato T."/>
            <person name="Harada T."/>
            <person name="Mori K."/>
            <person name="Kato Y."/>
            <person name="Miyazaki M."/>
            <person name="Shimamura S."/>
            <person name="Yanagawa K."/>
            <person name="Shuto A."/>
            <person name="Ohkouchi N."/>
            <person name="Fujita N."/>
            <person name="Takaki Y."/>
            <person name="Atomi H."/>
            <person name="Takai K."/>
        </authorList>
    </citation>
    <scope>NUCLEOTIDE SEQUENCE [LARGE SCALE GENOMIC DNA]</scope>
    <source>
        <strain evidence="8">DSM 17441 / JCM 13301 / NBRC 103674 / ABI70S6</strain>
    </source>
</reference>
<dbReference type="GO" id="GO:0042910">
    <property type="term" value="F:xenobiotic transmembrane transporter activity"/>
    <property type="evidence" value="ECO:0007669"/>
    <property type="project" value="InterPro"/>
</dbReference>
<evidence type="ECO:0000256" key="6">
    <source>
        <dbReference type="SAM" id="Phobius"/>
    </source>
</evidence>
<feature type="transmembrane region" description="Helical" evidence="6">
    <location>
        <begin position="421"/>
        <end position="447"/>
    </location>
</feature>
<evidence type="ECO:0000256" key="4">
    <source>
        <dbReference type="ARBA" id="ARBA00022989"/>
    </source>
</evidence>
<evidence type="ECO:0000256" key="3">
    <source>
        <dbReference type="ARBA" id="ARBA00022692"/>
    </source>
</evidence>
<proteinExistence type="predicted"/>
<dbReference type="Pfam" id="PF01554">
    <property type="entry name" value="MatE"/>
    <property type="match status" value="2"/>
</dbReference>
<keyword evidence="4 6" id="KW-1133">Transmembrane helix</keyword>
<protein>
    <submittedName>
        <fullName evidence="7">Polysaccharide biosynthesis protein</fullName>
    </submittedName>
</protein>
<dbReference type="OrthoDB" id="5240734at2"/>